<keyword evidence="6" id="KW-0931">ER-Golgi transport</keyword>
<comment type="similarity">
    <text evidence="2 11">Belongs to the ERD2 family.</text>
</comment>
<keyword evidence="4 11" id="KW-0812">Transmembrane</keyword>
<accession>A0A137NRB5</accession>
<dbReference type="PANTHER" id="PTHR10585">
    <property type="entry name" value="ER LUMEN PROTEIN RETAINING RECEPTOR"/>
    <property type="match status" value="1"/>
</dbReference>
<evidence type="ECO:0000256" key="9">
    <source>
        <dbReference type="ARBA" id="ARBA00023136"/>
    </source>
</evidence>
<evidence type="ECO:0000256" key="11">
    <source>
        <dbReference type="RuleBase" id="RU000634"/>
    </source>
</evidence>
<evidence type="ECO:0000256" key="2">
    <source>
        <dbReference type="ARBA" id="ARBA00010120"/>
    </source>
</evidence>
<dbReference type="OrthoDB" id="7694678at2759"/>
<evidence type="ECO:0000256" key="6">
    <source>
        <dbReference type="ARBA" id="ARBA00022892"/>
    </source>
</evidence>
<comment type="subcellular location">
    <subcellularLocation>
        <location evidence="1 11">Endoplasmic reticulum membrane</location>
        <topology evidence="1 11">Multi-pass membrane protein</topology>
    </subcellularLocation>
</comment>
<evidence type="ECO:0000256" key="4">
    <source>
        <dbReference type="ARBA" id="ARBA00022692"/>
    </source>
</evidence>
<organism evidence="12 13">
    <name type="scientific">Conidiobolus coronatus (strain ATCC 28846 / CBS 209.66 / NRRL 28638)</name>
    <name type="common">Delacroixia coronata</name>
    <dbReference type="NCBI Taxonomy" id="796925"/>
    <lineage>
        <taxon>Eukaryota</taxon>
        <taxon>Fungi</taxon>
        <taxon>Fungi incertae sedis</taxon>
        <taxon>Zoopagomycota</taxon>
        <taxon>Entomophthoromycotina</taxon>
        <taxon>Entomophthoromycetes</taxon>
        <taxon>Entomophthorales</taxon>
        <taxon>Ancylistaceae</taxon>
        <taxon>Conidiobolus</taxon>
    </lineage>
</organism>
<evidence type="ECO:0000256" key="7">
    <source>
        <dbReference type="ARBA" id="ARBA00022927"/>
    </source>
</evidence>
<dbReference type="PROSITE" id="PS00952">
    <property type="entry name" value="ER_LUMEN_RECEPTOR_2"/>
    <property type="match status" value="1"/>
</dbReference>
<dbReference type="InterPro" id="IPR000133">
    <property type="entry name" value="ER_ret_rcpt"/>
</dbReference>
<dbReference type="AlphaFoldDB" id="A0A137NRB5"/>
<name>A0A137NRB5_CONC2</name>
<keyword evidence="3 11" id="KW-0813">Transport</keyword>
<dbReference type="GO" id="GO:0005789">
    <property type="term" value="C:endoplasmic reticulum membrane"/>
    <property type="evidence" value="ECO:0007669"/>
    <property type="project" value="UniProtKB-SubCell"/>
</dbReference>
<evidence type="ECO:0000313" key="13">
    <source>
        <dbReference type="Proteomes" id="UP000070444"/>
    </source>
</evidence>
<dbReference type="PROSITE" id="PS00951">
    <property type="entry name" value="ER_LUMEN_RECEPTOR_1"/>
    <property type="match status" value="1"/>
</dbReference>
<feature type="transmembrane region" description="Helical" evidence="11">
    <location>
        <begin position="180"/>
        <end position="199"/>
    </location>
</feature>
<keyword evidence="13" id="KW-1185">Reference proteome</keyword>
<proteinExistence type="inferred from homology"/>
<evidence type="ECO:0000256" key="3">
    <source>
        <dbReference type="ARBA" id="ARBA00022448"/>
    </source>
</evidence>
<gene>
    <name evidence="12" type="ORF">CONCODRAFT_20836</name>
</gene>
<feature type="transmembrane region" description="Helical" evidence="11">
    <location>
        <begin position="119"/>
        <end position="138"/>
    </location>
</feature>
<dbReference type="OMA" id="WKSRSCE"/>
<dbReference type="Proteomes" id="UP000070444">
    <property type="component" value="Unassembled WGS sequence"/>
</dbReference>
<protein>
    <recommendedName>
        <fullName evidence="11">ER lumen protein-retaining receptor</fullName>
    </recommendedName>
</protein>
<dbReference type="STRING" id="796925.A0A137NRB5"/>
<keyword evidence="10 11" id="KW-0675">Receptor</keyword>
<feature type="transmembrane region" description="Helical" evidence="11">
    <location>
        <begin position="150"/>
        <end position="168"/>
    </location>
</feature>
<comment type="caution">
    <text evidence="11">Lacks conserved residue(s) required for the propagation of feature annotation.</text>
</comment>
<sequence length="212" mass="25195">MNIFQFIGDIMHLLSIVILLLQIDVTKSCAGISLKTQVLYFVVFVTRYAHMFTKWVSWYTFIMKLFFLGTSAFIIYQMYFIYKDTYDHTQDNFKAEFLLLGSALCSLVVHLKFDIYENLRIFSLFLESVAILPQLFLLTRKGEAETITAHYLAALGSYRAFYILNWIYKYMNGDNIHWYTWLAGITQTVLYLDFFYIYFTRVMKNKKFKLPV</sequence>
<reference evidence="12 13" key="1">
    <citation type="journal article" date="2015" name="Genome Biol. Evol.">
        <title>Phylogenomic analyses indicate that early fungi evolved digesting cell walls of algal ancestors of land plants.</title>
        <authorList>
            <person name="Chang Y."/>
            <person name="Wang S."/>
            <person name="Sekimoto S."/>
            <person name="Aerts A.L."/>
            <person name="Choi C."/>
            <person name="Clum A."/>
            <person name="LaButti K.M."/>
            <person name="Lindquist E.A."/>
            <person name="Yee Ngan C."/>
            <person name="Ohm R.A."/>
            <person name="Salamov A.A."/>
            <person name="Grigoriev I.V."/>
            <person name="Spatafora J.W."/>
            <person name="Berbee M.L."/>
        </authorList>
    </citation>
    <scope>NUCLEOTIDE SEQUENCE [LARGE SCALE GENOMIC DNA]</scope>
    <source>
        <strain evidence="12 13">NRRL 28638</strain>
    </source>
</reference>
<keyword evidence="5 11" id="KW-0256">Endoplasmic reticulum</keyword>
<keyword evidence="8 11" id="KW-1133">Transmembrane helix</keyword>
<dbReference type="PRINTS" id="PR00660">
    <property type="entry name" value="ERLUMENR"/>
</dbReference>
<feature type="transmembrane region" description="Helical" evidence="11">
    <location>
        <begin position="55"/>
        <end position="76"/>
    </location>
</feature>
<dbReference type="GO" id="GO:0006621">
    <property type="term" value="P:protein retention in ER lumen"/>
    <property type="evidence" value="ECO:0007669"/>
    <property type="project" value="InterPro"/>
</dbReference>
<evidence type="ECO:0000313" key="12">
    <source>
        <dbReference type="EMBL" id="KXN65230.1"/>
    </source>
</evidence>
<evidence type="ECO:0000256" key="1">
    <source>
        <dbReference type="ARBA" id="ARBA00004477"/>
    </source>
</evidence>
<keyword evidence="7 11" id="KW-0653">Protein transport</keyword>
<keyword evidence="9 11" id="KW-0472">Membrane</keyword>
<dbReference type="GO" id="GO:0016192">
    <property type="term" value="P:vesicle-mediated transport"/>
    <property type="evidence" value="ECO:0007669"/>
    <property type="project" value="UniProtKB-KW"/>
</dbReference>
<evidence type="ECO:0000256" key="8">
    <source>
        <dbReference type="ARBA" id="ARBA00022989"/>
    </source>
</evidence>
<dbReference type="Pfam" id="PF00810">
    <property type="entry name" value="ER_lumen_recept"/>
    <property type="match status" value="1"/>
</dbReference>
<dbReference type="GO" id="GO:0046923">
    <property type="term" value="F:ER retention sequence binding"/>
    <property type="evidence" value="ECO:0007669"/>
    <property type="project" value="InterPro"/>
</dbReference>
<evidence type="ECO:0000256" key="5">
    <source>
        <dbReference type="ARBA" id="ARBA00022824"/>
    </source>
</evidence>
<evidence type="ECO:0000256" key="10">
    <source>
        <dbReference type="ARBA" id="ARBA00023170"/>
    </source>
</evidence>
<dbReference type="GO" id="GO:0015031">
    <property type="term" value="P:protein transport"/>
    <property type="evidence" value="ECO:0007669"/>
    <property type="project" value="UniProtKB-KW"/>
</dbReference>
<dbReference type="EMBL" id="KQ964941">
    <property type="protein sequence ID" value="KXN65230.1"/>
    <property type="molecule type" value="Genomic_DNA"/>
</dbReference>